<name>A0A849IB79_9HYPH</name>
<dbReference type="InterPro" id="IPR038592">
    <property type="entry name" value="CheD-like_sf"/>
</dbReference>
<dbReference type="PANTHER" id="PTHR35147">
    <property type="entry name" value="CHEMORECEPTOR GLUTAMINE DEAMIDASE CHED-RELATED"/>
    <property type="match status" value="1"/>
</dbReference>
<proteinExistence type="inferred from homology"/>
<dbReference type="CDD" id="cd16352">
    <property type="entry name" value="CheD"/>
    <property type="match status" value="1"/>
</dbReference>
<dbReference type="Pfam" id="PF03975">
    <property type="entry name" value="CheD"/>
    <property type="match status" value="1"/>
</dbReference>
<dbReference type="InterPro" id="IPR005659">
    <property type="entry name" value="Chemorcpt_Glu_NH3ase_CheD"/>
</dbReference>
<evidence type="ECO:0000256" key="1">
    <source>
        <dbReference type="ARBA" id="ARBA00022500"/>
    </source>
</evidence>
<sequence length="194" mass="20882">MNGAARALVSTGDGLDPCARRIHIVQGEYEVSRDPNVVLTTLLGSCVAACIHDPVAGIGGMNHFLLPDADGGSDSEHMRYGVNSMELLINGILKLGGRRDRLHVWLFGGARLFDRLTDIGSKNADFAEAFIRREELIPMGGSLRGSKARRIQFWPVAGRARQLLLSKADPAVLNPPVPTQVLPSAEAGSDVELF</sequence>
<keyword evidence="5" id="KW-1185">Reference proteome</keyword>
<dbReference type="Proteomes" id="UP000564885">
    <property type="component" value="Unassembled WGS sequence"/>
</dbReference>
<keyword evidence="2 3" id="KW-0378">Hydrolase</keyword>
<evidence type="ECO:0000256" key="3">
    <source>
        <dbReference type="HAMAP-Rule" id="MF_01440"/>
    </source>
</evidence>
<comment type="similarity">
    <text evidence="3">Belongs to the CheD family.</text>
</comment>
<dbReference type="HAMAP" id="MF_01440">
    <property type="entry name" value="CheD"/>
    <property type="match status" value="1"/>
</dbReference>
<keyword evidence="1 3" id="KW-0145">Chemotaxis</keyword>
<reference evidence="4 5" key="1">
    <citation type="submission" date="2020-04" db="EMBL/GenBank/DDBJ databases">
        <title>Enterovirga sp. isolate from soil.</title>
        <authorList>
            <person name="Chea S."/>
            <person name="Kim D.-U."/>
        </authorList>
    </citation>
    <scope>NUCLEOTIDE SEQUENCE [LARGE SCALE GENOMIC DNA]</scope>
    <source>
        <strain evidence="4 5">DB1703</strain>
    </source>
</reference>
<evidence type="ECO:0000256" key="2">
    <source>
        <dbReference type="ARBA" id="ARBA00022801"/>
    </source>
</evidence>
<organism evidence="4 5">
    <name type="scientific">Enterovirga aerilata</name>
    <dbReference type="NCBI Taxonomy" id="2730920"/>
    <lineage>
        <taxon>Bacteria</taxon>
        <taxon>Pseudomonadati</taxon>
        <taxon>Pseudomonadota</taxon>
        <taxon>Alphaproteobacteria</taxon>
        <taxon>Hyphomicrobiales</taxon>
        <taxon>Methylobacteriaceae</taxon>
        <taxon>Enterovirga</taxon>
    </lineage>
</organism>
<dbReference type="GO" id="GO:0050568">
    <property type="term" value="F:protein-glutamine glutaminase activity"/>
    <property type="evidence" value="ECO:0007669"/>
    <property type="project" value="UniProtKB-UniRule"/>
</dbReference>
<comment type="catalytic activity">
    <reaction evidence="3">
        <text>L-glutaminyl-[protein] + H2O = L-glutamyl-[protein] + NH4(+)</text>
        <dbReference type="Rhea" id="RHEA:16441"/>
        <dbReference type="Rhea" id="RHEA-COMP:10207"/>
        <dbReference type="Rhea" id="RHEA-COMP:10208"/>
        <dbReference type="ChEBI" id="CHEBI:15377"/>
        <dbReference type="ChEBI" id="CHEBI:28938"/>
        <dbReference type="ChEBI" id="CHEBI:29973"/>
        <dbReference type="ChEBI" id="CHEBI:30011"/>
        <dbReference type="EC" id="3.5.1.44"/>
    </reaction>
</comment>
<evidence type="ECO:0000313" key="4">
    <source>
        <dbReference type="EMBL" id="NNM71193.1"/>
    </source>
</evidence>
<accession>A0A849IB79</accession>
<dbReference type="SUPFAM" id="SSF64438">
    <property type="entry name" value="CNF1/YfiH-like putative cysteine hydrolases"/>
    <property type="match status" value="1"/>
</dbReference>
<evidence type="ECO:0000313" key="5">
    <source>
        <dbReference type="Proteomes" id="UP000564885"/>
    </source>
</evidence>
<comment type="caution">
    <text evidence="4">The sequence shown here is derived from an EMBL/GenBank/DDBJ whole genome shotgun (WGS) entry which is preliminary data.</text>
</comment>
<dbReference type="EC" id="3.5.1.44" evidence="3"/>
<dbReference type="InterPro" id="IPR011324">
    <property type="entry name" value="Cytotoxic_necrot_fac-like_cat"/>
</dbReference>
<protein>
    <recommendedName>
        <fullName evidence="3">Probable chemoreceptor glutamine deamidase CheD</fullName>
        <ecNumber evidence="3">3.5.1.44</ecNumber>
    </recommendedName>
</protein>
<gene>
    <name evidence="3" type="primary">cheD</name>
    <name evidence="4" type="ORF">HJG44_02140</name>
</gene>
<dbReference type="PANTHER" id="PTHR35147:SF2">
    <property type="entry name" value="CHEMORECEPTOR GLUTAMINE DEAMIDASE CHED-RELATED"/>
    <property type="match status" value="1"/>
</dbReference>
<dbReference type="AlphaFoldDB" id="A0A849IB79"/>
<comment type="function">
    <text evidence="3">Probably deamidates glutamine residues to glutamate on methyl-accepting chemotaxis receptors (MCPs), playing an important role in chemotaxis.</text>
</comment>
<dbReference type="RefSeq" id="WP_171216685.1">
    <property type="nucleotide sequence ID" value="NZ_JABEPP010000001.1"/>
</dbReference>
<dbReference type="EMBL" id="JABEPP010000001">
    <property type="protein sequence ID" value="NNM71193.1"/>
    <property type="molecule type" value="Genomic_DNA"/>
</dbReference>
<dbReference type="Gene3D" id="3.30.1330.200">
    <property type="match status" value="1"/>
</dbReference>
<dbReference type="GO" id="GO:0006935">
    <property type="term" value="P:chemotaxis"/>
    <property type="evidence" value="ECO:0007669"/>
    <property type="project" value="UniProtKB-UniRule"/>
</dbReference>